<dbReference type="InterPro" id="IPR006600">
    <property type="entry name" value="HTH_CenpB_DNA-bd_dom"/>
</dbReference>
<sequence length="200" mass="22967">MTDLVILSFDPVTRTTTEMTPSSPNYHTTGRTLSLEKYRPSPHRGSSLARGLALEAFLPRVREHNHYDTETTIKVLKCLDKGEGVTKLATEFNVGKAIICDWRKNRRKLEQYCANSSGETLENRQTAKQSLYDKVDNALHIWFTQERQRGTPLSGPIIQEKAIQLNKLMNGDASFSASIGWLDRWKKRHEVDNYRRKAFI</sequence>
<gene>
    <name evidence="4" type="primary">Jrkl</name>
    <name evidence="4" type="ORF">TNCV_4663601</name>
</gene>
<dbReference type="Pfam" id="PF03221">
    <property type="entry name" value="HTH_Tnp_Tc5"/>
    <property type="match status" value="1"/>
</dbReference>
<protein>
    <submittedName>
        <fullName evidence="4">Jerky protein homolog-like</fullName>
    </submittedName>
</protein>
<dbReference type="PANTHER" id="PTHR19303">
    <property type="entry name" value="TRANSPOSON"/>
    <property type="match status" value="1"/>
</dbReference>
<dbReference type="PANTHER" id="PTHR19303:SF16">
    <property type="entry name" value="JERKY PROTEIN HOMOLOG-LIKE"/>
    <property type="match status" value="1"/>
</dbReference>
<evidence type="ECO:0000256" key="1">
    <source>
        <dbReference type="ARBA" id="ARBA00004123"/>
    </source>
</evidence>
<dbReference type="InterPro" id="IPR050863">
    <property type="entry name" value="CenT-Element_Derived"/>
</dbReference>
<evidence type="ECO:0000259" key="3">
    <source>
        <dbReference type="PROSITE" id="PS51253"/>
    </source>
</evidence>
<feature type="domain" description="HTH CENPB-type" evidence="3">
    <location>
        <begin position="123"/>
        <end position="195"/>
    </location>
</feature>
<dbReference type="SMART" id="SM00674">
    <property type="entry name" value="CENPB"/>
    <property type="match status" value="1"/>
</dbReference>
<dbReference type="InterPro" id="IPR009057">
    <property type="entry name" value="Homeodomain-like_sf"/>
</dbReference>
<dbReference type="GO" id="GO:0005634">
    <property type="term" value="C:nucleus"/>
    <property type="evidence" value="ECO:0007669"/>
    <property type="project" value="UniProtKB-SubCell"/>
</dbReference>
<dbReference type="PROSITE" id="PS51253">
    <property type="entry name" value="HTH_CENPB"/>
    <property type="match status" value="1"/>
</dbReference>
<dbReference type="AlphaFoldDB" id="A0A8X6VE10"/>
<keyword evidence="2" id="KW-0238">DNA-binding</keyword>
<comment type="subcellular location">
    <subcellularLocation>
        <location evidence="1">Nucleus</location>
    </subcellularLocation>
</comment>
<comment type="caution">
    <text evidence="4">The sequence shown here is derived from an EMBL/GenBank/DDBJ whole genome shotgun (WGS) entry which is preliminary data.</text>
</comment>
<evidence type="ECO:0000256" key="2">
    <source>
        <dbReference type="ARBA" id="ARBA00023125"/>
    </source>
</evidence>
<reference evidence="4" key="1">
    <citation type="submission" date="2020-08" db="EMBL/GenBank/DDBJ databases">
        <title>Multicomponent nature underlies the extraordinary mechanical properties of spider dragline silk.</title>
        <authorList>
            <person name="Kono N."/>
            <person name="Nakamura H."/>
            <person name="Mori M."/>
            <person name="Yoshida Y."/>
            <person name="Ohtoshi R."/>
            <person name="Malay A.D."/>
            <person name="Moran D.A.P."/>
            <person name="Tomita M."/>
            <person name="Numata K."/>
            <person name="Arakawa K."/>
        </authorList>
    </citation>
    <scope>NUCLEOTIDE SEQUENCE</scope>
</reference>
<dbReference type="Gene3D" id="1.10.10.60">
    <property type="entry name" value="Homeodomain-like"/>
    <property type="match status" value="1"/>
</dbReference>
<name>A0A8X6VE10_TRICX</name>
<organism evidence="4 5">
    <name type="scientific">Trichonephila clavipes</name>
    <name type="common">Golden silk orbweaver</name>
    <name type="synonym">Nephila clavipes</name>
    <dbReference type="NCBI Taxonomy" id="2585209"/>
    <lineage>
        <taxon>Eukaryota</taxon>
        <taxon>Metazoa</taxon>
        <taxon>Ecdysozoa</taxon>
        <taxon>Arthropoda</taxon>
        <taxon>Chelicerata</taxon>
        <taxon>Arachnida</taxon>
        <taxon>Araneae</taxon>
        <taxon>Araneomorphae</taxon>
        <taxon>Entelegynae</taxon>
        <taxon>Araneoidea</taxon>
        <taxon>Nephilidae</taxon>
        <taxon>Trichonephila</taxon>
    </lineage>
</organism>
<proteinExistence type="predicted"/>
<dbReference type="Proteomes" id="UP000887159">
    <property type="component" value="Unassembled WGS sequence"/>
</dbReference>
<keyword evidence="5" id="KW-1185">Reference proteome</keyword>
<dbReference type="EMBL" id="BMAU01021284">
    <property type="protein sequence ID" value="GFY09169.1"/>
    <property type="molecule type" value="Genomic_DNA"/>
</dbReference>
<dbReference type="SUPFAM" id="SSF46689">
    <property type="entry name" value="Homeodomain-like"/>
    <property type="match status" value="2"/>
</dbReference>
<evidence type="ECO:0000313" key="4">
    <source>
        <dbReference type="EMBL" id="GFY09169.1"/>
    </source>
</evidence>
<evidence type="ECO:0000313" key="5">
    <source>
        <dbReference type="Proteomes" id="UP000887159"/>
    </source>
</evidence>
<accession>A0A8X6VE10</accession>
<dbReference type="GO" id="GO:0003677">
    <property type="term" value="F:DNA binding"/>
    <property type="evidence" value="ECO:0007669"/>
    <property type="project" value="UniProtKB-KW"/>
</dbReference>